<protein>
    <submittedName>
        <fullName evidence="1">Dipeptidase</fullName>
    </submittedName>
</protein>
<dbReference type="Proteomes" id="UP000013015">
    <property type="component" value="Unassembled WGS sequence"/>
</dbReference>
<comment type="caution">
    <text evidence="1">The sequence shown here is derived from an EMBL/GenBank/DDBJ whole genome shotgun (WGS) entry which is preliminary data.</text>
</comment>
<keyword evidence="2" id="KW-1185">Reference proteome</keyword>
<gene>
    <name evidence="1" type="ORF">HMPREF9004_1295</name>
</gene>
<dbReference type="HOGENOM" id="CLU_2646292_0_0_11"/>
<accession>N6XA56</accession>
<dbReference type="EMBL" id="AQHZ01000021">
    <property type="protein sequence ID" value="ENO18023.1"/>
    <property type="molecule type" value="Genomic_DNA"/>
</dbReference>
<reference evidence="1 2" key="1">
    <citation type="submission" date="2013-03" db="EMBL/GenBank/DDBJ databases">
        <title>Reference genome for the Human Microbiome Project.</title>
        <authorList>
            <person name="Aqrawi P."/>
            <person name="Ayvaz T."/>
            <person name="Bess C."/>
            <person name="Blankenburg K."/>
            <person name="Coyle M."/>
            <person name="Deng J."/>
            <person name="Forbes L."/>
            <person name="Fowler G."/>
            <person name="Francisco L."/>
            <person name="Fu Q."/>
            <person name="Gibbs R."/>
            <person name="Gross S."/>
            <person name="Gubbala S."/>
            <person name="Hale W."/>
            <person name="Hemphill L."/>
            <person name="Highlander S."/>
            <person name="Hirani K."/>
            <person name="Jackson L."/>
            <person name="Jakkamsetti A."/>
            <person name="Javaid M."/>
            <person name="Jayaseelan J.C."/>
            <person name="Jiang H."/>
            <person name="Joshi V."/>
            <person name="Korchina V."/>
            <person name="Kovar C."/>
            <person name="Lara F."/>
            <person name="Lee S."/>
            <person name="Liu Y."/>
            <person name="Mata R."/>
            <person name="Mathew T."/>
            <person name="Munidasa M."/>
            <person name="Muzny D."/>
            <person name="Nazareth L."/>
            <person name="Ngo R."/>
            <person name="Nguyen L."/>
            <person name="Nguyen N."/>
            <person name="Okwuonu G."/>
            <person name="Ongeri F."/>
            <person name="Palculict T."/>
            <person name="Patil S."/>
            <person name="Petrosino J."/>
            <person name="Pham C."/>
            <person name="Pham P."/>
            <person name="Pu L.-L."/>
            <person name="Qin X."/>
            <person name="Qu J."/>
            <person name="Reid J."/>
            <person name="Ross M."/>
            <person name="Ruth R."/>
            <person name="Saada N."/>
            <person name="San Lucas F."/>
            <person name="Santibanez J."/>
            <person name="Shang Y."/>
            <person name="Simmons D."/>
            <person name="Song X.-Z."/>
            <person name="Tang L.-Y."/>
            <person name="Thornton R."/>
            <person name="Warren J."/>
            <person name="Weissenberger G."/>
            <person name="Wilczek-Boney K."/>
            <person name="Worley K."/>
            <person name="Youmans B."/>
            <person name="Zhang J."/>
            <person name="Zhang L."/>
            <person name="Zhao Z."/>
            <person name="Zhou C."/>
            <person name="Zhu D."/>
            <person name="Zhu Y."/>
        </authorList>
    </citation>
    <scope>NUCLEOTIDE SEQUENCE [LARGE SCALE GENOMIC DNA]</scope>
    <source>
        <strain evidence="1 2">F0333</strain>
    </source>
</reference>
<dbReference type="AlphaFoldDB" id="N6XA56"/>
<evidence type="ECO:0000313" key="2">
    <source>
        <dbReference type="Proteomes" id="UP000013015"/>
    </source>
</evidence>
<proteinExistence type="predicted"/>
<name>N6XA56_9ACTO</name>
<organism evidence="1 2">
    <name type="scientific">Schaalia cardiffensis F0333</name>
    <dbReference type="NCBI Taxonomy" id="888050"/>
    <lineage>
        <taxon>Bacteria</taxon>
        <taxon>Bacillati</taxon>
        <taxon>Actinomycetota</taxon>
        <taxon>Actinomycetes</taxon>
        <taxon>Actinomycetales</taxon>
        <taxon>Actinomycetaceae</taxon>
        <taxon>Schaalia</taxon>
    </lineage>
</organism>
<evidence type="ECO:0000313" key="1">
    <source>
        <dbReference type="EMBL" id="ENO18023.1"/>
    </source>
</evidence>
<sequence length="76" mass="8323">MQGAWSTPVMISTFSFPTHLRREHNRGCCARLDANSEDPQWVFGGARHLSILPKAQSGDANRVNGARGWVSPAEST</sequence>